<dbReference type="PANTHER" id="PTHR43173">
    <property type="entry name" value="ABC1 FAMILY PROTEIN"/>
    <property type="match status" value="1"/>
</dbReference>
<evidence type="ECO:0000313" key="5">
    <source>
        <dbReference type="Proteomes" id="UP000284706"/>
    </source>
</evidence>
<dbReference type="InParanoid" id="A0A409W0V1"/>
<dbReference type="STRING" id="231916.A0A409W0V1"/>
<gene>
    <name evidence="4" type="ORF">CVT26_006865</name>
</gene>
<evidence type="ECO:0000313" key="4">
    <source>
        <dbReference type="EMBL" id="PPQ72125.1"/>
    </source>
</evidence>
<dbReference type="InterPro" id="IPR011009">
    <property type="entry name" value="Kinase-like_dom_sf"/>
</dbReference>
<comment type="similarity">
    <text evidence="1">Belongs to the protein kinase superfamily. ADCK protein kinase family.</text>
</comment>
<feature type="compositionally biased region" description="Low complexity" evidence="2">
    <location>
        <begin position="363"/>
        <end position="388"/>
    </location>
</feature>
<dbReference type="SUPFAM" id="SSF56112">
    <property type="entry name" value="Protein kinase-like (PK-like)"/>
    <property type="match status" value="1"/>
</dbReference>
<feature type="compositionally biased region" description="Basic and acidic residues" evidence="2">
    <location>
        <begin position="510"/>
        <end position="522"/>
    </location>
</feature>
<organism evidence="4 5">
    <name type="scientific">Gymnopilus dilepis</name>
    <dbReference type="NCBI Taxonomy" id="231916"/>
    <lineage>
        <taxon>Eukaryota</taxon>
        <taxon>Fungi</taxon>
        <taxon>Dikarya</taxon>
        <taxon>Basidiomycota</taxon>
        <taxon>Agaricomycotina</taxon>
        <taxon>Agaricomycetes</taxon>
        <taxon>Agaricomycetidae</taxon>
        <taxon>Agaricales</taxon>
        <taxon>Agaricineae</taxon>
        <taxon>Hymenogastraceae</taxon>
        <taxon>Gymnopilus</taxon>
    </lineage>
</organism>
<dbReference type="EMBL" id="NHYE01005472">
    <property type="protein sequence ID" value="PPQ72125.1"/>
    <property type="molecule type" value="Genomic_DNA"/>
</dbReference>
<feature type="domain" description="ABC1 atypical kinase-like" evidence="3">
    <location>
        <begin position="157"/>
        <end position="330"/>
    </location>
</feature>
<dbReference type="AlphaFoldDB" id="A0A409W0V1"/>
<dbReference type="Proteomes" id="UP000284706">
    <property type="component" value="Unassembled WGS sequence"/>
</dbReference>
<evidence type="ECO:0000256" key="1">
    <source>
        <dbReference type="ARBA" id="ARBA00009670"/>
    </source>
</evidence>
<evidence type="ECO:0000259" key="3">
    <source>
        <dbReference type="Pfam" id="PF03109"/>
    </source>
</evidence>
<keyword evidence="5" id="KW-1185">Reference proteome</keyword>
<feature type="domain" description="ABC1 atypical kinase-like" evidence="3">
    <location>
        <begin position="399"/>
        <end position="479"/>
    </location>
</feature>
<dbReference type="PANTHER" id="PTHR43173:SF37">
    <property type="entry name" value="ABC1 FAMILY PROTEIN C10F6.14C"/>
    <property type="match status" value="1"/>
</dbReference>
<comment type="caution">
    <text evidence="4">The sequence shown here is derived from an EMBL/GenBank/DDBJ whole genome shotgun (WGS) entry which is preliminary data.</text>
</comment>
<name>A0A409W0V1_9AGAR</name>
<dbReference type="InterPro" id="IPR004147">
    <property type="entry name" value="ABC1_dom"/>
</dbReference>
<reference evidence="4 5" key="1">
    <citation type="journal article" date="2018" name="Evol. Lett.">
        <title>Horizontal gene cluster transfer increased hallucinogenic mushroom diversity.</title>
        <authorList>
            <person name="Reynolds H.T."/>
            <person name="Vijayakumar V."/>
            <person name="Gluck-Thaler E."/>
            <person name="Korotkin H.B."/>
            <person name="Matheny P.B."/>
            <person name="Slot J.C."/>
        </authorList>
    </citation>
    <scope>NUCLEOTIDE SEQUENCE [LARGE SCALE GENOMIC DNA]</scope>
    <source>
        <strain evidence="4 5">SRW20</strain>
    </source>
</reference>
<protein>
    <recommendedName>
        <fullName evidence="3">ABC1 atypical kinase-like domain-containing protein</fullName>
    </recommendedName>
</protein>
<dbReference type="Pfam" id="PF03109">
    <property type="entry name" value="ABC1"/>
    <property type="match status" value="2"/>
</dbReference>
<dbReference type="InterPro" id="IPR045307">
    <property type="entry name" value="ADCK1_dom"/>
</dbReference>
<feature type="compositionally biased region" description="Polar residues" evidence="2">
    <location>
        <begin position="26"/>
        <end position="36"/>
    </location>
</feature>
<dbReference type="InterPro" id="IPR051130">
    <property type="entry name" value="Mito_struct-func_regulator"/>
</dbReference>
<feature type="region of interest" description="Disordered" evidence="2">
    <location>
        <begin position="344"/>
        <end position="388"/>
    </location>
</feature>
<dbReference type="OrthoDB" id="427480at2759"/>
<proteinExistence type="inferred from homology"/>
<sequence>MTTLPKPFLWTALRQKNRGSPLLSRRFNSNLTANGQTTPTTPPPLPWKPGRLRKYATRTGYAILGLGAAYEVDKHYNASAVFRNLRTLWTCAMITLDYKLNFTPKKSDQIPQLHERVAQRVYDLLTSNGGLYIKIGQAIGANAAVLPPAMQVKFASLFDDAPQIPYSVVHSVFVKELGRPPSGPGGVFEVFEEKAVASASIAQVHKAKLWPRIGQDGKEVEGEWVAVKIQKPDVSRQMEWDLAAYRLVMWMFEHWAFDLPVYFVVDFISDHLRQELDFIREANNARQTAEFVASEPRLRDKVHIPKVYPEYTTKRVMVAEWIDGVRLSDKAGIFRLMGERPPGGIVADNDEPLDPSSATSLVASRPPSSAEPSPSSASTAPTAVSSLSIPSKPLKGGVKSIMQTMVELFSAQMFDWGWVHCDPHPGNVLVRPSPSRPSQPQLVLLDHGLYVRVPEEFRRDWVKLWRAMLAGDYAGVEEVTKGWGFGVPDLMASFTLMRPTVLRKNRKPSPKKEGDESKERKPLTQYEISVRMKAKLKEFLADTERMPKVLIFLTRNMRMVQGNNQSFGSPVNRIKITGYWASRSLTRLTSTSLLSSLSLRHPSQTLRALSVYFREWYHHLVFRAVMLRLDLSFYKARFVLWLREIGDGLPWFLGGTDARGRRRRGGFEEEIEKTMRGFAKDSLGIEVAEDAFSG</sequence>
<feature type="region of interest" description="Disordered" evidence="2">
    <location>
        <begin position="502"/>
        <end position="522"/>
    </location>
</feature>
<accession>A0A409W0V1</accession>
<evidence type="ECO:0000256" key="2">
    <source>
        <dbReference type="SAM" id="MobiDB-lite"/>
    </source>
</evidence>
<feature type="region of interest" description="Disordered" evidence="2">
    <location>
        <begin position="24"/>
        <end position="47"/>
    </location>
</feature>
<dbReference type="CDD" id="cd13969">
    <property type="entry name" value="ADCK1-like"/>
    <property type="match status" value="1"/>
</dbReference>